<dbReference type="EMBL" id="BAABLO010000001">
    <property type="protein sequence ID" value="GAA4709989.1"/>
    <property type="molecule type" value="Genomic_DNA"/>
</dbReference>
<dbReference type="RefSeq" id="WP_345500600.1">
    <property type="nucleotide sequence ID" value="NZ_BAABLO010000001.1"/>
</dbReference>
<keyword evidence="5" id="KW-1185">Reference proteome</keyword>
<name>A0ABP8XPC0_9MICO</name>
<feature type="region of interest" description="Disordered" evidence="2">
    <location>
        <begin position="103"/>
        <end position="126"/>
    </location>
</feature>
<evidence type="ECO:0000313" key="5">
    <source>
        <dbReference type="Proteomes" id="UP001500556"/>
    </source>
</evidence>
<gene>
    <name evidence="4" type="ORF">GCM10025782_02520</name>
</gene>
<dbReference type="Proteomes" id="UP001500556">
    <property type="component" value="Unassembled WGS sequence"/>
</dbReference>
<sequence>MTGHIARAQTEVAADRERVWEALTDPEQVARYMMGTRVETDWAVGSPITWSGEMDGKPYEDKGEVLRADPGWVLEVTHYSPLMGQEDRPENYHTVRYELASSEDGGTVVTLSQDGCSDEQQAEQFSQSWQGMLDELKKVVEPS</sequence>
<dbReference type="InterPro" id="IPR023393">
    <property type="entry name" value="START-like_dom_sf"/>
</dbReference>
<evidence type="ECO:0000259" key="3">
    <source>
        <dbReference type="Pfam" id="PF08327"/>
    </source>
</evidence>
<dbReference type="InterPro" id="IPR013538">
    <property type="entry name" value="ASHA1/2-like_C"/>
</dbReference>
<dbReference type="Pfam" id="PF08327">
    <property type="entry name" value="AHSA1"/>
    <property type="match status" value="1"/>
</dbReference>
<evidence type="ECO:0000256" key="1">
    <source>
        <dbReference type="ARBA" id="ARBA00006817"/>
    </source>
</evidence>
<comment type="similarity">
    <text evidence="1">Belongs to the AHA1 family.</text>
</comment>
<protein>
    <recommendedName>
        <fullName evidence="3">Activator of Hsp90 ATPase homologue 1/2-like C-terminal domain-containing protein</fullName>
    </recommendedName>
</protein>
<evidence type="ECO:0000256" key="2">
    <source>
        <dbReference type="SAM" id="MobiDB-lite"/>
    </source>
</evidence>
<evidence type="ECO:0000313" key="4">
    <source>
        <dbReference type="EMBL" id="GAA4709989.1"/>
    </source>
</evidence>
<dbReference type="Gene3D" id="3.30.530.20">
    <property type="match status" value="1"/>
</dbReference>
<proteinExistence type="inferred from homology"/>
<feature type="domain" description="Activator of Hsp90 ATPase homologue 1/2-like C-terminal" evidence="3">
    <location>
        <begin position="14"/>
        <end position="141"/>
    </location>
</feature>
<accession>A0ABP8XPC0</accession>
<reference evidence="5" key="1">
    <citation type="journal article" date="2019" name="Int. J. Syst. Evol. Microbiol.">
        <title>The Global Catalogue of Microorganisms (GCM) 10K type strain sequencing project: providing services to taxonomists for standard genome sequencing and annotation.</title>
        <authorList>
            <consortium name="The Broad Institute Genomics Platform"/>
            <consortium name="The Broad Institute Genome Sequencing Center for Infectious Disease"/>
            <person name="Wu L."/>
            <person name="Ma J."/>
        </authorList>
    </citation>
    <scope>NUCLEOTIDE SEQUENCE [LARGE SCALE GENOMIC DNA]</scope>
    <source>
        <strain evidence="5">JCM 18961</strain>
    </source>
</reference>
<organism evidence="4 5">
    <name type="scientific">Pedococcus ginsenosidimutans</name>
    <dbReference type="NCBI Taxonomy" id="490570"/>
    <lineage>
        <taxon>Bacteria</taxon>
        <taxon>Bacillati</taxon>
        <taxon>Actinomycetota</taxon>
        <taxon>Actinomycetes</taxon>
        <taxon>Micrococcales</taxon>
        <taxon>Intrasporangiaceae</taxon>
        <taxon>Pedococcus</taxon>
    </lineage>
</organism>
<dbReference type="CDD" id="cd07814">
    <property type="entry name" value="SRPBCC_CalC_Aha1-like"/>
    <property type="match status" value="1"/>
</dbReference>
<dbReference type="SUPFAM" id="SSF55961">
    <property type="entry name" value="Bet v1-like"/>
    <property type="match status" value="1"/>
</dbReference>
<comment type="caution">
    <text evidence="4">The sequence shown here is derived from an EMBL/GenBank/DDBJ whole genome shotgun (WGS) entry which is preliminary data.</text>
</comment>